<comment type="cofactor">
    <cofactor evidence="1">
        <name>Mg(2+)</name>
        <dbReference type="ChEBI" id="CHEBI:18420"/>
    </cofactor>
</comment>
<evidence type="ECO:0000256" key="5">
    <source>
        <dbReference type="ARBA" id="ARBA00022723"/>
    </source>
</evidence>
<feature type="region of interest" description="Disordered" evidence="9">
    <location>
        <begin position="1"/>
        <end position="29"/>
    </location>
</feature>
<dbReference type="Pfam" id="PF00245">
    <property type="entry name" value="Alk_phosphatase"/>
    <property type="match status" value="1"/>
</dbReference>
<evidence type="ECO:0000256" key="7">
    <source>
        <dbReference type="ARBA" id="ARBA00022833"/>
    </source>
</evidence>
<dbReference type="InterPro" id="IPR018299">
    <property type="entry name" value="Alkaline_phosphatase_AS"/>
</dbReference>
<evidence type="ECO:0000256" key="3">
    <source>
        <dbReference type="ARBA" id="ARBA00005984"/>
    </source>
</evidence>
<evidence type="ECO:0000256" key="9">
    <source>
        <dbReference type="SAM" id="MobiDB-lite"/>
    </source>
</evidence>
<gene>
    <name evidence="10" type="ORF">C492_09825</name>
</gene>
<dbReference type="EMBL" id="AOIA01000091">
    <property type="protein sequence ID" value="ELY61029.1"/>
    <property type="molecule type" value="Genomic_DNA"/>
</dbReference>
<sequence length="476" mass="50692">MGALTGTAALSERTRAKGEDGSTGERDPSNAVMFIFDGMGPTQVTGSRYLKAYRDDPDQFPLNADPAEAGLNLDRHSSHGTMTTFPADPNEVVVDSAAGATSPGAIDCAAGATGIGAGVKTYNGAIGGIREDDEFVPVETILEAARDAGLATGLVTTTRITHATPAAFAAHVPHRSMEDEIARQYIEETEVDVLLGGGKDYFDPDERDDGADLLGAAEERGYEIVETAGDLSGVEAAPVLGLFTDDSHLDYHIDRQRVGGTQPGLVEMTEKALELLSECEAGFFLMVEAGRVDHCGHKNEPAILDEQLEGDEAVGSVLDFARDDSTLPTTVVTTADHECGGLSLARDGIYNVDYEMVDRLTASVTEGINPAIEEEVEDVEDLDRVMREVGGFELAELDRNHPEGDLYRSIDLGPFYSGMPVIRDLLNRKVLLGFTSHGHTGVDVPLYADGPNAEFFNTARDNTDIADVVADALGLV</sequence>
<dbReference type="Gene3D" id="3.40.720.10">
    <property type="entry name" value="Alkaline Phosphatase, subunit A"/>
    <property type="match status" value="1"/>
</dbReference>
<evidence type="ECO:0000313" key="10">
    <source>
        <dbReference type="EMBL" id="ELY61029.1"/>
    </source>
</evidence>
<keyword evidence="5" id="KW-0479">Metal-binding</keyword>
<dbReference type="PROSITE" id="PS00123">
    <property type="entry name" value="ALKALINE_PHOSPHATASE"/>
    <property type="match status" value="1"/>
</dbReference>
<dbReference type="GO" id="GO:0004035">
    <property type="term" value="F:alkaline phosphatase activity"/>
    <property type="evidence" value="ECO:0007669"/>
    <property type="project" value="TreeGrafter"/>
</dbReference>
<keyword evidence="7" id="KW-0862">Zinc</keyword>
<dbReference type="PANTHER" id="PTHR11596:SF5">
    <property type="entry name" value="ALKALINE PHOSPHATASE"/>
    <property type="match status" value="1"/>
</dbReference>
<dbReference type="Gene3D" id="1.10.60.40">
    <property type="match status" value="1"/>
</dbReference>
<keyword evidence="11" id="KW-1185">Reference proteome</keyword>
<protein>
    <submittedName>
        <fullName evidence="10">Alkaline phosphatase</fullName>
    </submittedName>
</protein>
<evidence type="ECO:0000313" key="11">
    <source>
        <dbReference type="Proteomes" id="UP000011531"/>
    </source>
</evidence>
<keyword evidence="8" id="KW-0460">Magnesium</keyword>
<comment type="similarity">
    <text evidence="3">Belongs to the alkaline phosphatase family.</text>
</comment>
<evidence type="ECO:0000256" key="2">
    <source>
        <dbReference type="ARBA" id="ARBA00001947"/>
    </source>
</evidence>
<comment type="caution">
    <text evidence="10">The sequence shown here is derived from an EMBL/GenBank/DDBJ whole genome shotgun (WGS) entry which is preliminary data.</text>
</comment>
<comment type="cofactor">
    <cofactor evidence="2">
        <name>Zn(2+)</name>
        <dbReference type="ChEBI" id="CHEBI:29105"/>
    </cofactor>
</comment>
<accession>L9XH27</accession>
<dbReference type="GO" id="GO:0046872">
    <property type="term" value="F:metal ion binding"/>
    <property type="evidence" value="ECO:0007669"/>
    <property type="project" value="UniProtKB-KW"/>
</dbReference>
<dbReference type="AlphaFoldDB" id="L9XH27"/>
<dbReference type="STRING" id="1227498.C492_09825"/>
<evidence type="ECO:0000256" key="8">
    <source>
        <dbReference type="ARBA" id="ARBA00022842"/>
    </source>
</evidence>
<dbReference type="InterPro" id="IPR001952">
    <property type="entry name" value="Alkaline_phosphatase"/>
</dbReference>
<dbReference type="PRINTS" id="PR00113">
    <property type="entry name" value="ALKPHPHTASE"/>
</dbReference>
<dbReference type="PANTHER" id="PTHR11596">
    <property type="entry name" value="ALKALINE PHOSPHATASE"/>
    <property type="match status" value="1"/>
</dbReference>
<dbReference type="SUPFAM" id="SSF53649">
    <property type="entry name" value="Alkaline phosphatase-like"/>
    <property type="match status" value="1"/>
</dbReference>
<dbReference type="CDD" id="cd16012">
    <property type="entry name" value="ALP"/>
    <property type="match status" value="1"/>
</dbReference>
<evidence type="ECO:0000256" key="6">
    <source>
        <dbReference type="ARBA" id="ARBA00022801"/>
    </source>
</evidence>
<organism evidence="10 11">
    <name type="scientific">Natronococcus jeotgali DSM 18795</name>
    <dbReference type="NCBI Taxonomy" id="1227498"/>
    <lineage>
        <taxon>Archaea</taxon>
        <taxon>Methanobacteriati</taxon>
        <taxon>Methanobacteriota</taxon>
        <taxon>Stenosarchaea group</taxon>
        <taxon>Halobacteria</taxon>
        <taxon>Halobacteriales</taxon>
        <taxon>Natrialbaceae</taxon>
        <taxon>Natronococcus</taxon>
    </lineage>
</organism>
<evidence type="ECO:0000256" key="4">
    <source>
        <dbReference type="ARBA" id="ARBA00022553"/>
    </source>
</evidence>
<dbReference type="SMART" id="SM00098">
    <property type="entry name" value="alkPPc"/>
    <property type="match status" value="1"/>
</dbReference>
<name>L9XH27_9EURY</name>
<dbReference type="InterPro" id="IPR017850">
    <property type="entry name" value="Alkaline_phosphatase_core_sf"/>
</dbReference>
<reference evidence="10 11" key="1">
    <citation type="journal article" date="2014" name="PLoS Genet.">
        <title>Phylogenetically driven sequencing of extremely halophilic archaea reveals strategies for static and dynamic osmo-response.</title>
        <authorList>
            <person name="Becker E.A."/>
            <person name="Seitzer P.M."/>
            <person name="Tritt A."/>
            <person name="Larsen D."/>
            <person name="Krusor M."/>
            <person name="Yao A.I."/>
            <person name="Wu D."/>
            <person name="Madern D."/>
            <person name="Eisen J.A."/>
            <person name="Darling A.E."/>
            <person name="Facciotti M.T."/>
        </authorList>
    </citation>
    <scope>NUCLEOTIDE SEQUENCE [LARGE SCALE GENOMIC DNA]</scope>
    <source>
        <strain evidence="10 11">DSM 18795</strain>
    </source>
</reference>
<dbReference type="Proteomes" id="UP000011531">
    <property type="component" value="Unassembled WGS sequence"/>
</dbReference>
<dbReference type="PATRIC" id="fig|1227498.3.peg.1901"/>
<keyword evidence="6" id="KW-0378">Hydrolase</keyword>
<evidence type="ECO:0000256" key="1">
    <source>
        <dbReference type="ARBA" id="ARBA00001946"/>
    </source>
</evidence>
<feature type="compositionally biased region" description="Basic and acidic residues" evidence="9">
    <location>
        <begin position="12"/>
        <end position="28"/>
    </location>
</feature>
<proteinExistence type="inferred from homology"/>
<keyword evidence="4" id="KW-0597">Phosphoprotein</keyword>